<feature type="domain" description="Heme NO-binding" evidence="1">
    <location>
        <begin position="117"/>
        <end position="170"/>
    </location>
</feature>
<dbReference type="InterPro" id="IPR038158">
    <property type="entry name" value="H-NOX_domain_sf"/>
</dbReference>
<gene>
    <name evidence="2" type="ORF">TPSB3V08_LOCUS7937</name>
</gene>
<evidence type="ECO:0000259" key="1">
    <source>
        <dbReference type="Pfam" id="PF07700"/>
    </source>
</evidence>
<dbReference type="EMBL" id="OD005405">
    <property type="protein sequence ID" value="CAD7411535.1"/>
    <property type="molecule type" value="Genomic_DNA"/>
</dbReference>
<dbReference type="InterPro" id="IPR024096">
    <property type="entry name" value="NO_sig/Golgi_transp_ligand-bd"/>
</dbReference>
<dbReference type="Gene3D" id="3.90.1520.10">
    <property type="entry name" value="H-NOX domain"/>
    <property type="match status" value="1"/>
</dbReference>
<dbReference type="SUPFAM" id="SSF111126">
    <property type="entry name" value="Ligand-binding domain in the NO signalling and Golgi transport"/>
    <property type="match status" value="1"/>
</dbReference>
<reference evidence="2" key="1">
    <citation type="submission" date="2020-11" db="EMBL/GenBank/DDBJ databases">
        <authorList>
            <person name="Tran Van P."/>
        </authorList>
    </citation>
    <scope>NUCLEOTIDE SEQUENCE</scope>
</reference>
<organism evidence="2">
    <name type="scientific">Timema poppense</name>
    <name type="common">Walking stick</name>
    <dbReference type="NCBI Taxonomy" id="170557"/>
    <lineage>
        <taxon>Eukaryota</taxon>
        <taxon>Metazoa</taxon>
        <taxon>Ecdysozoa</taxon>
        <taxon>Arthropoda</taxon>
        <taxon>Hexapoda</taxon>
        <taxon>Insecta</taxon>
        <taxon>Pterygota</taxon>
        <taxon>Neoptera</taxon>
        <taxon>Polyneoptera</taxon>
        <taxon>Phasmatodea</taxon>
        <taxon>Timematodea</taxon>
        <taxon>Timematoidea</taxon>
        <taxon>Timematidae</taxon>
        <taxon>Timema</taxon>
    </lineage>
</organism>
<name>A0A7R9DB92_TIMPO</name>
<dbReference type="InterPro" id="IPR011644">
    <property type="entry name" value="Heme_NO-bd"/>
</dbReference>
<evidence type="ECO:0000313" key="2">
    <source>
        <dbReference type="EMBL" id="CAD7411535.1"/>
    </source>
</evidence>
<protein>
    <recommendedName>
        <fullName evidence="1">Heme NO-binding domain-containing protein</fullName>
    </recommendedName>
</protein>
<dbReference type="AlphaFoldDB" id="A0A7R9DB92"/>
<accession>A0A7R9DB92</accession>
<dbReference type="Pfam" id="PF07700">
    <property type="entry name" value="HNOB"/>
    <property type="match status" value="1"/>
</dbReference>
<sequence>MGRYIRWVTRDTKLFTRVVPEFSAPRNEVCGYSIPDLCSEKAPSKEMPVHLPCLYDGQKFCESFNVNWKERKANKQLAVNLSHESLFTGRAGLVCPGGMSIRKKTGFWGTREKTTMYGLLLENMSEFIKQVYGEDKWEEIRRMAQVDQPSFSVHQVYPENLIPRLAKKAIQPGIQDPNIHIRDPNAHAQVSQSHTLAVTV</sequence>
<proteinExistence type="predicted"/>
<dbReference type="GO" id="GO:0020037">
    <property type="term" value="F:heme binding"/>
    <property type="evidence" value="ECO:0007669"/>
    <property type="project" value="InterPro"/>
</dbReference>